<dbReference type="RefSeq" id="WP_121020798.1">
    <property type="nucleotide sequence ID" value="NZ_RCCE01000001.1"/>
</dbReference>
<gene>
    <name evidence="1" type="ORF">BCF46_0174</name>
</gene>
<protein>
    <submittedName>
        <fullName evidence="1">Uncharacterized protein</fullName>
    </submittedName>
</protein>
<dbReference type="EMBL" id="RCCE01000001">
    <property type="protein sequence ID" value="RLJ59982.1"/>
    <property type="molecule type" value="Genomic_DNA"/>
</dbReference>
<dbReference type="AlphaFoldDB" id="A0A497X240"/>
<proteinExistence type="predicted"/>
<evidence type="ECO:0000313" key="2">
    <source>
        <dbReference type="Proteomes" id="UP000269157"/>
    </source>
</evidence>
<dbReference type="OrthoDB" id="7871208at2"/>
<evidence type="ECO:0000313" key="1">
    <source>
        <dbReference type="EMBL" id="RLJ59982.1"/>
    </source>
</evidence>
<organism evidence="1 2">
    <name type="scientific">Litoreibacter meonggei</name>
    <dbReference type="NCBI Taxonomy" id="1049199"/>
    <lineage>
        <taxon>Bacteria</taxon>
        <taxon>Pseudomonadati</taxon>
        <taxon>Pseudomonadota</taxon>
        <taxon>Alphaproteobacteria</taxon>
        <taxon>Rhodobacterales</taxon>
        <taxon>Roseobacteraceae</taxon>
        <taxon>Litoreibacter</taxon>
    </lineage>
</organism>
<accession>A0A497X240</accession>
<comment type="caution">
    <text evidence="1">The sequence shown here is derived from an EMBL/GenBank/DDBJ whole genome shotgun (WGS) entry which is preliminary data.</text>
</comment>
<reference evidence="1 2" key="1">
    <citation type="submission" date="2018-10" db="EMBL/GenBank/DDBJ databases">
        <title>Genomic Encyclopedia of Archaeal and Bacterial Type Strains, Phase II (KMG-II): from individual species to whole genera.</title>
        <authorList>
            <person name="Goeker M."/>
        </authorList>
    </citation>
    <scope>NUCLEOTIDE SEQUENCE [LARGE SCALE GENOMIC DNA]</scope>
    <source>
        <strain evidence="1 2">DSM 29466</strain>
    </source>
</reference>
<dbReference type="Proteomes" id="UP000269157">
    <property type="component" value="Unassembled WGS sequence"/>
</dbReference>
<name>A0A497X240_9RHOB</name>
<keyword evidence="2" id="KW-1185">Reference proteome</keyword>
<sequence>MTNFEKVDKSARRPFGLNWMPHIRIAIPALARQSYIKKKAHCEARLERDDLMELFQSDLSGMKTLKSQKAQHNVIQLRPYRVANFTGLDRAA</sequence>